<feature type="region of interest" description="Disordered" evidence="1">
    <location>
        <begin position="71"/>
        <end position="91"/>
    </location>
</feature>
<proteinExistence type="predicted"/>
<evidence type="ECO:0000313" key="2">
    <source>
        <dbReference type="EMBL" id="OIW16723.1"/>
    </source>
</evidence>
<evidence type="ECO:0000256" key="1">
    <source>
        <dbReference type="SAM" id="MobiDB-lite"/>
    </source>
</evidence>
<sequence length="143" mass="15777">MVESPTSFSNHRVTIGCKKPHWHDDRRRRRRGGPRIHPPNLVAGTTETPSLLPSIVRTKMHAPIAANVMNNNTASAKPHPRRNAPPHGRVNPIREPVANIVKGSTPSAIVVIHVVLPPRWSRTLHLGPGGTKLEALHLIHNLK</sequence>
<feature type="compositionally biased region" description="Polar residues" evidence="1">
    <location>
        <begin position="1"/>
        <end position="12"/>
    </location>
</feature>
<accession>A0A4P1RRD6</accession>
<feature type="region of interest" description="Disordered" evidence="1">
    <location>
        <begin position="1"/>
        <end position="50"/>
    </location>
</feature>
<name>A0A4P1RRD6_LUPAN</name>
<evidence type="ECO:0000313" key="3">
    <source>
        <dbReference type="Proteomes" id="UP000188354"/>
    </source>
</evidence>
<reference evidence="2 3" key="1">
    <citation type="journal article" date="2017" name="Plant Biotechnol. J.">
        <title>A comprehensive draft genome sequence for lupin (Lupinus angustifolius), an emerging health food: insights into plant-microbe interactions and legume evolution.</title>
        <authorList>
            <person name="Hane J.K."/>
            <person name="Ming Y."/>
            <person name="Kamphuis L.G."/>
            <person name="Nelson M.N."/>
            <person name="Garg G."/>
            <person name="Atkins C.A."/>
            <person name="Bayer P.E."/>
            <person name="Bravo A."/>
            <person name="Bringans S."/>
            <person name="Cannon S."/>
            <person name="Edwards D."/>
            <person name="Foley R."/>
            <person name="Gao L.L."/>
            <person name="Harrison M.J."/>
            <person name="Huang W."/>
            <person name="Hurgobin B."/>
            <person name="Li S."/>
            <person name="Liu C.W."/>
            <person name="McGrath A."/>
            <person name="Morahan G."/>
            <person name="Murray J."/>
            <person name="Weller J."/>
            <person name="Jian J."/>
            <person name="Singh K.B."/>
        </authorList>
    </citation>
    <scope>NUCLEOTIDE SEQUENCE [LARGE SCALE GENOMIC DNA]</scope>
    <source>
        <strain evidence="3">cv. Tanjil</strain>
        <tissue evidence="2">Whole plant</tissue>
    </source>
</reference>
<dbReference type="Proteomes" id="UP000188354">
    <property type="component" value="Chromosome LG02"/>
</dbReference>
<dbReference type="EMBL" id="CM007362">
    <property type="protein sequence ID" value="OIW16723.1"/>
    <property type="molecule type" value="Genomic_DNA"/>
</dbReference>
<feature type="compositionally biased region" description="Basic residues" evidence="1">
    <location>
        <begin position="18"/>
        <end position="34"/>
    </location>
</feature>
<organism evidence="2 3">
    <name type="scientific">Lupinus angustifolius</name>
    <name type="common">Narrow-leaved blue lupine</name>
    <dbReference type="NCBI Taxonomy" id="3871"/>
    <lineage>
        <taxon>Eukaryota</taxon>
        <taxon>Viridiplantae</taxon>
        <taxon>Streptophyta</taxon>
        <taxon>Embryophyta</taxon>
        <taxon>Tracheophyta</taxon>
        <taxon>Spermatophyta</taxon>
        <taxon>Magnoliopsida</taxon>
        <taxon>eudicotyledons</taxon>
        <taxon>Gunneridae</taxon>
        <taxon>Pentapetalae</taxon>
        <taxon>rosids</taxon>
        <taxon>fabids</taxon>
        <taxon>Fabales</taxon>
        <taxon>Fabaceae</taxon>
        <taxon>Papilionoideae</taxon>
        <taxon>50 kb inversion clade</taxon>
        <taxon>genistoids sensu lato</taxon>
        <taxon>core genistoids</taxon>
        <taxon>Genisteae</taxon>
        <taxon>Lupinus</taxon>
    </lineage>
</organism>
<dbReference type="Gramene" id="OIW16723">
    <property type="protein sequence ID" value="OIW16723"/>
    <property type="gene ID" value="TanjilG_14493"/>
</dbReference>
<keyword evidence="3" id="KW-1185">Reference proteome</keyword>
<gene>
    <name evidence="2" type="ORF">TanjilG_14493</name>
</gene>
<protein>
    <submittedName>
        <fullName evidence="2">Uncharacterized protein</fullName>
    </submittedName>
</protein>
<dbReference type="AlphaFoldDB" id="A0A4P1RRD6"/>